<sequence length="519" mass="58491">MPVKPEYTSKVSRRTYATTMEQQKAQLKTDPLLRRFAESRAALSTDPYRPAYHYVNPEGNLNDPNGLCYWQGRYHLFYQAYPPEDTRQHWGHAMSDDLVRWEDLPLAIFPGIERCCFSGSTLAEDDRVIAMYHGTEAGNMVAVSDDPFLLNWEKIPGNPVIPGIKPDDNGRPYRVYDPCIWKEEEGYYTLSGSYVDGPIFGTCRMAQHLFFSKDLQHWDYLGPFIESDFFTAPGEDGAVPYFWPIGEKHILVFASHQRGSQYLIGDYDRLKRKFNPTRHGRFNFGAINPGGVHAPTAMPDGEGGIFVLHNINEGKPCEGWNHIMSLPRRLTLLEDGTLEIVPVASIESQRIEHRLVGETALPANQEVVMEGIEGNVMELALEIDPKDAREVSVNVLRSIGGEETTTITFYRNGLWLFNGSGRRYKQDALSIDISRASLLPDVYARPEEIAPIALGEEETLYLRIFIDRSVVEVFANGQQCLALRVYPGREDSTGVSLEARGAAAVLCGLDAWDMKTIWG</sequence>
<feature type="domain" description="Glycosyl hydrolase family 32 C-terminal" evidence="6">
    <location>
        <begin position="372"/>
        <end position="512"/>
    </location>
</feature>
<dbReference type="EC" id="3.2.1.26" evidence="2"/>
<evidence type="ECO:0000256" key="4">
    <source>
        <dbReference type="ARBA" id="ARBA00023295"/>
    </source>
</evidence>
<accession>A0A381XDM6</accession>
<dbReference type="Pfam" id="PF00251">
    <property type="entry name" value="Glyco_hydro_32N"/>
    <property type="match status" value="1"/>
</dbReference>
<dbReference type="Gene3D" id="2.115.10.20">
    <property type="entry name" value="Glycosyl hydrolase domain, family 43"/>
    <property type="match status" value="1"/>
</dbReference>
<evidence type="ECO:0000313" key="7">
    <source>
        <dbReference type="EMBL" id="SVA62277.1"/>
    </source>
</evidence>
<gene>
    <name evidence="7" type="ORF">METZ01_LOCUS115131</name>
</gene>
<proteinExistence type="inferred from homology"/>
<dbReference type="InterPro" id="IPR023296">
    <property type="entry name" value="Glyco_hydro_beta-prop_sf"/>
</dbReference>
<protein>
    <recommendedName>
        <fullName evidence="2">beta-fructofuranosidase</fullName>
        <ecNumber evidence="2">3.2.1.26</ecNumber>
    </recommendedName>
</protein>
<dbReference type="SUPFAM" id="SSF49899">
    <property type="entry name" value="Concanavalin A-like lectins/glucanases"/>
    <property type="match status" value="1"/>
</dbReference>
<dbReference type="InterPro" id="IPR013320">
    <property type="entry name" value="ConA-like_dom_sf"/>
</dbReference>
<reference evidence="7" key="1">
    <citation type="submission" date="2018-05" db="EMBL/GenBank/DDBJ databases">
        <authorList>
            <person name="Lanie J.A."/>
            <person name="Ng W.-L."/>
            <person name="Kazmierczak K.M."/>
            <person name="Andrzejewski T.M."/>
            <person name="Davidsen T.M."/>
            <person name="Wayne K.J."/>
            <person name="Tettelin H."/>
            <person name="Glass J.I."/>
            <person name="Rusch D."/>
            <person name="Podicherti R."/>
            <person name="Tsui H.-C.T."/>
            <person name="Winkler M.E."/>
        </authorList>
    </citation>
    <scope>NUCLEOTIDE SEQUENCE</scope>
</reference>
<dbReference type="PANTHER" id="PTHR43101">
    <property type="entry name" value="BETA-FRUCTOSIDASE"/>
    <property type="match status" value="1"/>
</dbReference>
<dbReference type="InterPro" id="IPR051214">
    <property type="entry name" value="GH32_Enzymes"/>
</dbReference>
<dbReference type="EMBL" id="UINC01014629">
    <property type="protein sequence ID" value="SVA62277.1"/>
    <property type="molecule type" value="Genomic_DNA"/>
</dbReference>
<evidence type="ECO:0000256" key="3">
    <source>
        <dbReference type="ARBA" id="ARBA00022801"/>
    </source>
</evidence>
<dbReference type="InterPro" id="IPR013189">
    <property type="entry name" value="Glyco_hydro_32_C"/>
</dbReference>
<dbReference type="InterPro" id="IPR001362">
    <property type="entry name" value="Glyco_hydro_32"/>
</dbReference>
<evidence type="ECO:0000259" key="6">
    <source>
        <dbReference type="Pfam" id="PF08244"/>
    </source>
</evidence>
<keyword evidence="3" id="KW-0378">Hydrolase</keyword>
<feature type="domain" description="Glycosyl hydrolase family 32 N-terminal" evidence="5">
    <location>
        <begin position="53"/>
        <end position="334"/>
    </location>
</feature>
<dbReference type="PANTHER" id="PTHR43101:SF1">
    <property type="entry name" value="BETA-FRUCTOSIDASE"/>
    <property type="match status" value="1"/>
</dbReference>
<organism evidence="7">
    <name type="scientific">marine metagenome</name>
    <dbReference type="NCBI Taxonomy" id="408172"/>
    <lineage>
        <taxon>unclassified sequences</taxon>
        <taxon>metagenomes</taxon>
        <taxon>ecological metagenomes</taxon>
    </lineage>
</organism>
<dbReference type="SMART" id="SM00640">
    <property type="entry name" value="Glyco_32"/>
    <property type="match status" value="1"/>
</dbReference>
<evidence type="ECO:0000256" key="1">
    <source>
        <dbReference type="ARBA" id="ARBA00009902"/>
    </source>
</evidence>
<dbReference type="CDD" id="cd08996">
    <property type="entry name" value="GH32_FFase"/>
    <property type="match status" value="1"/>
</dbReference>
<dbReference type="InterPro" id="IPR013148">
    <property type="entry name" value="Glyco_hydro_32_N"/>
</dbReference>
<dbReference type="GO" id="GO:0004564">
    <property type="term" value="F:beta-fructofuranosidase activity"/>
    <property type="evidence" value="ECO:0007669"/>
    <property type="project" value="UniProtKB-EC"/>
</dbReference>
<evidence type="ECO:0000256" key="2">
    <source>
        <dbReference type="ARBA" id="ARBA00012758"/>
    </source>
</evidence>
<dbReference type="AlphaFoldDB" id="A0A381XDM6"/>
<dbReference type="Gene3D" id="2.60.120.560">
    <property type="entry name" value="Exo-inulinase, domain 1"/>
    <property type="match status" value="1"/>
</dbReference>
<dbReference type="GO" id="GO:0005975">
    <property type="term" value="P:carbohydrate metabolic process"/>
    <property type="evidence" value="ECO:0007669"/>
    <property type="project" value="InterPro"/>
</dbReference>
<evidence type="ECO:0000259" key="5">
    <source>
        <dbReference type="Pfam" id="PF00251"/>
    </source>
</evidence>
<keyword evidence="4" id="KW-0326">Glycosidase</keyword>
<name>A0A381XDM6_9ZZZZ</name>
<dbReference type="Pfam" id="PF08244">
    <property type="entry name" value="Glyco_hydro_32C"/>
    <property type="match status" value="1"/>
</dbReference>
<comment type="similarity">
    <text evidence="1">Belongs to the glycosyl hydrolase 32 family.</text>
</comment>
<dbReference type="SUPFAM" id="SSF75005">
    <property type="entry name" value="Arabinanase/levansucrase/invertase"/>
    <property type="match status" value="1"/>
</dbReference>